<feature type="transmembrane region" description="Helical" evidence="1">
    <location>
        <begin position="43"/>
        <end position="66"/>
    </location>
</feature>
<accession>A0AA39X1Z1</accession>
<evidence type="ECO:0000313" key="3">
    <source>
        <dbReference type="Proteomes" id="UP001175000"/>
    </source>
</evidence>
<comment type="caution">
    <text evidence="2">The sequence shown here is derived from an EMBL/GenBank/DDBJ whole genome shotgun (WGS) entry which is preliminary data.</text>
</comment>
<organism evidence="2 3">
    <name type="scientific">Immersiella caudata</name>
    <dbReference type="NCBI Taxonomy" id="314043"/>
    <lineage>
        <taxon>Eukaryota</taxon>
        <taxon>Fungi</taxon>
        <taxon>Dikarya</taxon>
        <taxon>Ascomycota</taxon>
        <taxon>Pezizomycotina</taxon>
        <taxon>Sordariomycetes</taxon>
        <taxon>Sordariomycetidae</taxon>
        <taxon>Sordariales</taxon>
        <taxon>Lasiosphaeriaceae</taxon>
        <taxon>Immersiella</taxon>
    </lineage>
</organism>
<sequence length="106" mass="11063">MLCHNLVSQFGVALFSPSGSPCILRLRVCSGLADGQQTDGLNVLLHTGSLLLLLISSFHLGARLYSRALEFGEEPRDLAGLNILMLNFGGGLVVVIGWGGNGGVLG</sequence>
<keyword evidence="1" id="KW-1133">Transmembrane helix</keyword>
<protein>
    <submittedName>
        <fullName evidence="2">Uncharacterized protein</fullName>
    </submittedName>
</protein>
<dbReference type="Proteomes" id="UP001175000">
    <property type="component" value="Unassembled WGS sequence"/>
</dbReference>
<keyword evidence="1" id="KW-0812">Transmembrane</keyword>
<name>A0AA39X1Z1_9PEZI</name>
<evidence type="ECO:0000313" key="2">
    <source>
        <dbReference type="EMBL" id="KAK0625814.1"/>
    </source>
</evidence>
<dbReference type="AlphaFoldDB" id="A0AA39X1Z1"/>
<evidence type="ECO:0000256" key="1">
    <source>
        <dbReference type="SAM" id="Phobius"/>
    </source>
</evidence>
<proteinExistence type="predicted"/>
<reference evidence="2" key="1">
    <citation type="submission" date="2023-06" db="EMBL/GenBank/DDBJ databases">
        <title>Genome-scale phylogeny and comparative genomics of the fungal order Sordariales.</title>
        <authorList>
            <consortium name="Lawrence Berkeley National Laboratory"/>
            <person name="Hensen N."/>
            <person name="Bonometti L."/>
            <person name="Westerberg I."/>
            <person name="Brannstrom I.O."/>
            <person name="Guillou S."/>
            <person name="Cros-Aarteil S."/>
            <person name="Calhoun S."/>
            <person name="Haridas S."/>
            <person name="Kuo A."/>
            <person name="Mondo S."/>
            <person name="Pangilinan J."/>
            <person name="Riley R."/>
            <person name="Labutti K."/>
            <person name="Andreopoulos B."/>
            <person name="Lipzen A."/>
            <person name="Chen C."/>
            <person name="Yanf M."/>
            <person name="Daum C."/>
            <person name="Ng V."/>
            <person name="Clum A."/>
            <person name="Steindorff A."/>
            <person name="Ohm R."/>
            <person name="Martin F."/>
            <person name="Silar P."/>
            <person name="Natvig D."/>
            <person name="Lalanne C."/>
            <person name="Gautier V."/>
            <person name="Ament-Velasquez S.L."/>
            <person name="Kruys A."/>
            <person name="Hutchinson M.I."/>
            <person name="Powell A.J."/>
            <person name="Barry K."/>
            <person name="Miller A.N."/>
            <person name="Grigoriev I.V."/>
            <person name="Debuchy R."/>
            <person name="Gladieux P."/>
            <person name="Thoren M.H."/>
            <person name="Johannesson H."/>
        </authorList>
    </citation>
    <scope>NUCLEOTIDE SEQUENCE</scope>
    <source>
        <strain evidence="2">CBS 606.72</strain>
    </source>
</reference>
<keyword evidence="1" id="KW-0472">Membrane</keyword>
<gene>
    <name evidence="2" type="ORF">B0T14DRAFT_508616</name>
</gene>
<keyword evidence="3" id="KW-1185">Reference proteome</keyword>
<feature type="transmembrane region" description="Helical" evidence="1">
    <location>
        <begin position="78"/>
        <end position="100"/>
    </location>
</feature>
<dbReference type="EMBL" id="JAULSU010000002">
    <property type="protein sequence ID" value="KAK0625814.1"/>
    <property type="molecule type" value="Genomic_DNA"/>
</dbReference>